<dbReference type="Proteomes" id="UP000057389">
    <property type="component" value="Unassembled WGS sequence"/>
</dbReference>
<name>A0A109D6N5_9VIBR</name>
<dbReference type="AlphaFoldDB" id="A0A109D6N5"/>
<dbReference type="EMBL" id="LMXU01000032">
    <property type="protein sequence ID" value="KWT99876.1"/>
    <property type="molecule type" value="Genomic_DNA"/>
</dbReference>
<dbReference type="OrthoDB" id="6215512at2"/>
<accession>A0A109D6N5</accession>
<proteinExistence type="predicted"/>
<dbReference type="RefSeq" id="WP_060469417.1">
    <property type="nucleotide sequence ID" value="NZ_AP025515.1"/>
</dbReference>
<keyword evidence="2" id="KW-1185">Reference proteome</keyword>
<evidence type="ECO:0000313" key="1">
    <source>
        <dbReference type="EMBL" id="KWT99876.1"/>
    </source>
</evidence>
<sequence length="82" mass="9039">MNNELDIIESLEELEKFLVSVEAGGLGLEGVEGVGMATNNADGRHFVAVFNSSHKVLLARWITQEVFDNGKDLVRNGSRRTH</sequence>
<reference evidence="1 2" key="1">
    <citation type="submission" date="2015-11" db="EMBL/GenBank/DDBJ databases">
        <title>Draft WGS of Vibrio toranzoniae.</title>
        <authorList>
            <person name="Lasa A."/>
            <person name="Romalde J.L."/>
        </authorList>
    </citation>
    <scope>NUCLEOTIDE SEQUENCE [LARGE SCALE GENOMIC DNA]</scope>
    <source>
        <strain evidence="1 2">Vb 10.8</strain>
    </source>
</reference>
<dbReference type="GeneID" id="300180965"/>
<evidence type="ECO:0000313" key="2">
    <source>
        <dbReference type="Proteomes" id="UP000057389"/>
    </source>
</evidence>
<organism evidence="1 2">
    <name type="scientific">Vibrio toranzoniae</name>
    <dbReference type="NCBI Taxonomy" id="1194427"/>
    <lineage>
        <taxon>Bacteria</taxon>
        <taxon>Pseudomonadati</taxon>
        <taxon>Pseudomonadota</taxon>
        <taxon>Gammaproteobacteria</taxon>
        <taxon>Vibrionales</taxon>
        <taxon>Vibrionaceae</taxon>
        <taxon>Vibrio</taxon>
    </lineage>
</organism>
<protein>
    <submittedName>
        <fullName evidence="1">Uncharacterized protein</fullName>
    </submittedName>
</protein>
<comment type="caution">
    <text evidence="1">The sequence shown here is derived from an EMBL/GenBank/DDBJ whole genome shotgun (WGS) entry which is preliminary data.</text>
</comment>
<gene>
    <name evidence="1" type="ORF">APQ14_16080</name>
</gene>